<reference evidence="8" key="1">
    <citation type="submission" date="2025-08" db="UniProtKB">
        <authorList>
            <consortium name="Ensembl"/>
        </authorList>
    </citation>
    <scope>IDENTIFICATION</scope>
</reference>
<dbReference type="GO" id="GO:0017017">
    <property type="term" value="F:MAP kinase tyrosine/serine/threonine phosphatase activity"/>
    <property type="evidence" value="ECO:0007669"/>
    <property type="project" value="TreeGrafter"/>
</dbReference>
<dbReference type="PANTHER" id="PTHR10159">
    <property type="entry name" value="DUAL SPECIFICITY PROTEIN PHOSPHATASE"/>
    <property type="match status" value="1"/>
</dbReference>
<dbReference type="Proteomes" id="UP000261540">
    <property type="component" value="Unplaced"/>
</dbReference>
<feature type="domain" description="Tyrosine-protein phosphatase" evidence="6">
    <location>
        <begin position="28"/>
        <end position="170"/>
    </location>
</feature>
<evidence type="ECO:0000256" key="3">
    <source>
        <dbReference type="ARBA" id="ARBA00022801"/>
    </source>
</evidence>
<dbReference type="PANTHER" id="PTHR10159:SF516">
    <property type="entry name" value="DUAL SPECIFICITY PROTEIN PHOSPHATASE 16-LIKE"/>
    <property type="match status" value="1"/>
</dbReference>
<dbReference type="InterPro" id="IPR029021">
    <property type="entry name" value="Prot-tyrosine_phosphatase-like"/>
</dbReference>
<evidence type="ECO:0000256" key="2">
    <source>
        <dbReference type="ARBA" id="ARBA00013064"/>
    </source>
</evidence>
<dbReference type="CDD" id="cd14568">
    <property type="entry name" value="DSP_MKP_classIII"/>
    <property type="match status" value="1"/>
</dbReference>
<accession>A0A3B3Q5K9</accession>
<dbReference type="InterPro" id="IPR000340">
    <property type="entry name" value="Dual-sp_phosphatase_cat-dom"/>
</dbReference>
<evidence type="ECO:0000313" key="8">
    <source>
        <dbReference type="Ensembl" id="ENSPKIP00000000930.1"/>
    </source>
</evidence>
<proteinExistence type="inferred from homology"/>
<evidence type="ECO:0000256" key="4">
    <source>
        <dbReference type="ARBA" id="ARBA00022912"/>
    </source>
</evidence>
<sequence>MFYFRPRKTSLRIKKNMVYCRERESESPPLSLILPYLYLGAEADVTQDCLTSQGISYVLSVSRCCPQPAFLPQKQYLRIPIDDSLRDELLPWIPEALQFIDGAMSCGCSVLVHCAAGVSRSPALAVAYVMYRLGLGLDDAYRFVKERRPSISPNFNFLGQLQSFQGTLLHKNCGANQNAKLIVPPGESALSTNGNTGHSLTVPLPVNQDAYIKNLIEGDFFSEIKSYARCEGSQYTIGSLKQDRMCSDHPANGDSRLLPGMTSDPKQNQQRSQELSVSVTDKLRTLTLTPHEVEDPYEICNQHRNANYQPRRLPRPAQLQVSSEYSSLSEKRKSLTLSLSSLSMNQQTPQSTKLEMETENSSQRHQGNISKTVQNADWGQFTNTTKQSRKAVVSGLCEEAQNILHVKQTHQSKENKTSTRVRKTVDVGRGSCAATHGERIDEVKSILANSGLNTGEFKPTATIQNQRISTDRQQMSPDGHCAAAVEAVEGLDVDQIPLSPIGLTVSKLLGWGERMLLGTLLGPRVKVGQPALPYRC</sequence>
<dbReference type="SUPFAM" id="SSF52799">
    <property type="entry name" value="(Phosphotyrosine protein) phosphatases II"/>
    <property type="match status" value="1"/>
</dbReference>
<comment type="similarity">
    <text evidence="1">Belongs to the protein-tyrosine phosphatase family. Non-receptor class dual specificity subfamily.</text>
</comment>
<dbReference type="PROSITE" id="PS50056">
    <property type="entry name" value="TYR_PHOSPHATASE_2"/>
    <property type="match status" value="1"/>
</dbReference>
<dbReference type="PROSITE" id="PS00383">
    <property type="entry name" value="TYR_PHOSPHATASE_1"/>
    <property type="match status" value="1"/>
</dbReference>
<evidence type="ECO:0000313" key="9">
    <source>
        <dbReference type="Proteomes" id="UP000261540"/>
    </source>
</evidence>
<dbReference type="GeneTree" id="ENSGT00940000167194"/>
<dbReference type="AlphaFoldDB" id="A0A3B3Q5K9"/>
<keyword evidence="3" id="KW-0378">Hydrolase</keyword>
<feature type="region of interest" description="Disordered" evidence="5">
    <location>
        <begin position="339"/>
        <end position="367"/>
    </location>
</feature>
<dbReference type="SMART" id="SM00195">
    <property type="entry name" value="DSPc"/>
    <property type="match status" value="1"/>
</dbReference>
<evidence type="ECO:0000256" key="5">
    <source>
        <dbReference type="SAM" id="MobiDB-lite"/>
    </source>
</evidence>
<dbReference type="GO" id="GO:0043409">
    <property type="term" value="P:negative regulation of MAPK cascade"/>
    <property type="evidence" value="ECO:0007669"/>
    <property type="project" value="TreeGrafter"/>
</dbReference>
<feature type="compositionally biased region" description="Polar residues" evidence="5">
    <location>
        <begin position="344"/>
        <end position="367"/>
    </location>
</feature>
<evidence type="ECO:0000256" key="1">
    <source>
        <dbReference type="ARBA" id="ARBA00008601"/>
    </source>
</evidence>
<reference evidence="8" key="2">
    <citation type="submission" date="2025-09" db="UniProtKB">
        <authorList>
            <consortium name="Ensembl"/>
        </authorList>
    </citation>
    <scope>IDENTIFICATION</scope>
</reference>
<dbReference type="InterPro" id="IPR020422">
    <property type="entry name" value="TYR_PHOSPHATASE_DUAL_dom"/>
</dbReference>
<feature type="region of interest" description="Disordered" evidence="5">
    <location>
        <begin position="307"/>
        <end position="327"/>
    </location>
</feature>
<dbReference type="Ensembl" id="ENSPKIT00000024834.1">
    <property type="protein sequence ID" value="ENSPKIP00000000930.1"/>
    <property type="gene ID" value="ENSPKIG00000019407.1"/>
</dbReference>
<protein>
    <recommendedName>
        <fullName evidence="2">protein-tyrosine-phosphatase</fullName>
        <ecNumber evidence="2">3.1.3.48</ecNumber>
    </recommendedName>
</protein>
<evidence type="ECO:0000259" key="7">
    <source>
        <dbReference type="PROSITE" id="PS50056"/>
    </source>
</evidence>
<feature type="region of interest" description="Disordered" evidence="5">
    <location>
        <begin position="244"/>
        <end position="277"/>
    </location>
</feature>
<dbReference type="GO" id="GO:0008330">
    <property type="term" value="F:protein tyrosine/threonine phosphatase activity"/>
    <property type="evidence" value="ECO:0007669"/>
    <property type="project" value="TreeGrafter"/>
</dbReference>
<feature type="compositionally biased region" description="Polar residues" evidence="5">
    <location>
        <begin position="264"/>
        <end position="277"/>
    </location>
</feature>
<dbReference type="InterPro" id="IPR016130">
    <property type="entry name" value="Tyr_Pase_AS"/>
</dbReference>
<dbReference type="Gene3D" id="3.90.190.10">
    <property type="entry name" value="Protein tyrosine phosphatase superfamily"/>
    <property type="match status" value="1"/>
</dbReference>
<dbReference type="GO" id="GO:0033550">
    <property type="term" value="F:MAP kinase tyrosine phosphatase activity"/>
    <property type="evidence" value="ECO:0007669"/>
    <property type="project" value="TreeGrafter"/>
</dbReference>
<dbReference type="STRING" id="1676925.ENSPKIP00000000930"/>
<dbReference type="PROSITE" id="PS50054">
    <property type="entry name" value="TYR_PHOSPHATASE_DUAL"/>
    <property type="match status" value="1"/>
</dbReference>
<evidence type="ECO:0000259" key="6">
    <source>
        <dbReference type="PROSITE" id="PS50054"/>
    </source>
</evidence>
<dbReference type="Pfam" id="PF00782">
    <property type="entry name" value="DSPc"/>
    <property type="match status" value="1"/>
</dbReference>
<dbReference type="EC" id="3.1.3.48" evidence="2"/>
<keyword evidence="4" id="KW-0904">Protein phosphatase</keyword>
<dbReference type="GO" id="GO:0005737">
    <property type="term" value="C:cytoplasm"/>
    <property type="evidence" value="ECO:0007669"/>
    <property type="project" value="TreeGrafter"/>
</dbReference>
<name>A0A3B3Q5K9_9TELE</name>
<dbReference type="InterPro" id="IPR000387">
    <property type="entry name" value="Tyr_Pase_dom"/>
</dbReference>
<organism evidence="8 9">
    <name type="scientific">Paramormyrops kingsleyae</name>
    <dbReference type="NCBI Taxonomy" id="1676925"/>
    <lineage>
        <taxon>Eukaryota</taxon>
        <taxon>Metazoa</taxon>
        <taxon>Chordata</taxon>
        <taxon>Craniata</taxon>
        <taxon>Vertebrata</taxon>
        <taxon>Euteleostomi</taxon>
        <taxon>Actinopterygii</taxon>
        <taxon>Neopterygii</taxon>
        <taxon>Teleostei</taxon>
        <taxon>Osteoglossocephala</taxon>
        <taxon>Osteoglossomorpha</taxon>
        <taxon>Osteoglossiformes</taxon>
        <taxon>Mormyridae</taxon>
        <taxon>Paramormyrops</taxon>
    </lineage>
</organism>
<keyword evidence="9" id="KW-1185">Reference proteome</keyword>
<feature type="domain" description="Tyrosine specific protein phosphatases" evidence="7">
    <location>
        <begin position="87"/>
        <end position="151"/>
    </location>
</feature>